<sequence length="183" mass="21086">MVSQNEYNKEEERLFTNREILVYLERINEHLKSRQLSGEISLFGGAAMCLVYGSRSSTKDIDALYAPTPEMYQIIDAVAKEYGLPSDWLNNGVKGFVSGNHDVRMYRRLSHLTITAASPEYLFAMKCLASRLGTSRDVEDIQFLIRQLNIRSVTEAFKILERFYPPRQILPKTQYLLETLLKP</sequence>
<organism evidence="2 3">
    <name type="scientific">Cohnella zeiphila</name>
    <dbReference type="NCBI Taxonomy" id="2761120"/>
    <lineage>
        <taxon>Bacteria</taxon>
        <taxon>Bacillati</taxon>
        <taxon>Bacillota</taxon>
        <taxon>Bacilli</taxon>
        <taxon>Bacillales</taxon>
        <taxon>Paenibacillaceae</taxon>
        <taxon>Cohnella</taxon>
    </lineage>
</organism>
<feature type="domain" description="DUF6036" evidence="1">
    <location>
        <begin position="26"/>
        <end position="154"/>
    </location>
</feature>
<reference evidence="2 3" key="1">
    <citation type="submission" date="2020-08" db="EMBL/GenBank/DDBJ databases">
        <title>Cohnella phylogeny.</title>
        <authorList>
            <person name="Dunlap C."/>
        </authorList>
    </citation>
    <scope>NUCLEOTIDE SEQUENCE [LARGE SCALE GENOMIC DNA]</scope>
    <source>
        <strain evidence="2 3">CBP 2801</strain>
    </source>
</reference>
<accession>A0A7X0VWS3</accession>
<dbReference type="AlphaFoldDB" id="A0A7X0VWS3"/>
<keyword evidence="3" id="KW-1185">Reference proteome</keyword>
<evidence type="ECO:0000313" key="2">
    <source>
        <dbReference type="EMBL" id="MBB6732805.1"/>
    </source>
</evidence>
<protein>
    <recommendedName>
        <fullName evidence="1">DUF6036 domain-containing protein</fullName>
    </recommendedName>
</protein>
<name>A0A7X0VWS3_9BACL</name>
<evidence type="ECO:0000313" key="3">
    <source>
        <dbReference type="Proteomes" id="UP000564644"/>
    </source>
</evidence>
<evidence type="ECO:0000259" key="1">
    <source>
        <dbReference type="Pfam" id="PF19502"/>
    </source>
</evidence>
<proteinExistence type="predicted"/>
<dbReference type="EMBL" id="JACJVO010000021">
    <property type="protein sequence ID" value="MBB6732805.1"/>
    <property type="molecule type" value="Genomic_DNA"/>
</dbReference>
<dbReference type="Pfam" id="PF19502">
    <property type="entry name" value="DUF6036"/>
    <property type="match status" value="1"/>
</dbReference>
<dbReference type="InterPro" id="IPR045792">
    <property type="entry name" value="DUF6036"/>
</dbReference>
<gene>
    <name evidence="2" type="ORF">H7C18_17975</name>
</gene>
<dbReference type="Proteomes" id="UP000564644">
    <property type="component" value="Unassembled WGS sequence"/>
</dbReference>
<comment type="caution">
    <text evidence="2">The sequence shown here is derived from an EMBL/GenBank/DDBJ whole genome shotgun (WGS) entry which is preliminary data.</text>
</comment>